<dbReference type="InterPro" id="IPR032675">
    <property type="entry name" value="LRR_dom_sf"/>
</dbReference>
<keyword evidence="2" id="KW-0677">Repeat</keyword>
<dbReference type="Gene3D" id="3.80.10.10">
    <property type="entry name" value="Ribonuclease Inhibitor"/>
    <property type="match status" value="1"/>
</dbReference>
<dbReference type="PRINTS" id="PR00364">
    <property type="entry name" value="DISEASERSIST"/>
</dbReference>
<dbReference type="PANTHER" id="PTHR36766">
    <property type="entry name" value="PLANT BROAD-SPECTRUM MILDEW RESISTANCE PROTEIN RPW8"/>
    <property type="match status" value="1"/>
</dbReference>
<evidence type="ECO:0000313" key="6">
    <source>
        <dbReference type="Proteomes" id="UP000825729"/>
    </source>
</evidence>
<dbReference type="InterPro" id="IPR027417">
    <property type="entry name" value="P-loop_NTPase"/>
</dbReference>
<evidence type="ECO:0000256" key="2">
    <source>
        <dbReference type="ARBA" id="ARBA00022737"/>
    </source>
</evidence>
<dbReference type="GO" id="GO:0043531">
    <property type="term" value="F:ADP binding"/>
    <property type="evidence" value="ECO:0007669"/>
    <property type="project" value="InterPro"/>
</dbReference>
<dbReference type="EMBL" id="JAINDJ010000008">
    <property type="protein sequence ID" value="KAG9440729.1"/>
    <property type="molecule type" value="Genomic_DNA"/>
</dbReference>
<dbReference type="SUPFAM" id="SSF52540">
    <property type="entry name" value="P-loop containing nucleoside triphosphate hydrolases"/>
    <property type="match status" value="1"/>
</dbReference>
<organism evidence="5 6">
    <name type="scientific">Aristolochia fimbriata</name>
    <name type="common">White veined hardy Dutchman's pipe vine</name>
    <dbReference type="NCBI Taxonomy" id="158543"/>
    <lineage>
        <taxon>Eukaryota</taxon>
        <taxon>Viridiplantae</taxon>
        <taxon>Streptophyta</taxon>
        <taxon>Embryophyta</taxon>
        <taxon>Tracheophyta</taxon>
        <taxon>Spermatophyta</taxon>
        <taxon>Magnoliopsida</taxon>
        <taxon>Magnoliidae</taxon>
        <taxon>Piperales</taxon>
        <taxon>Aristolochiaceae</taxon>
        <taxon>Aristolochia</taxon>
    </lineage>
</organism>
<protein>
    <recommendedName>
        <fullName evidence="4">RPW8 domain-containing protein</fullName>
    </recommendedName>
</protein>
<dbReference type="Proteomes" id="UP000825729">
    <property type="component" value="Unassembled WGS sequence"/>
</dbReference>
<dbReference type="InterPro" id="IPR055414">
    <property type="entry name" value="LRR_R13L4/SHOC2-like"/>
</dbReference>
<keyword evidence="6" id="KW-1185">Reference proteome</keyword>
<dbReference type="Pfam" id="PF00931">
    <property type="entry name" value="NB-ARC"/>
    <property type="match status" value="1"/>
</dbReference>
<dbReference type="Gene3D" id="1.10.8.430">
    <property type="entry name" value="Helical domain of apoptotic protease-activating factors"/>
    <property type="match status" value="1"/>
</dbReference>
<dbReference type="SUPFAM" id="SSF52047">
    <property type="entry name" value="RNI-like"/>
    <property type="match status" value="1"/>
</dbReference>
<dbReference type="AlphaFoldDB" id="A0AAV7DWS7"/>
<feature type="domain" description="RPW8" evidence="4">
    <location>
        <begin position="26"/>
        <end position="176"/>
    </location>
</feature>
<keyword evidence="3" id="KW-0611">Plant defense</keyword>
<comment type="similarity">
    <text evidence="1">Belongs to the disease resistance NB-LRR family.</text>
</comment>
<dbReference type="PANTHER" id="PTHR36766:SF30">
    <property type="entry name" value="TIR-NBS TYPE DISEASE RESISTANCE PROTEIN-RELATED"/>
    <property type="match status" value="1"/>
</dbReference>
<gene>
    <name evidence="5" type="ORF">H6P81_020894</name>
</gene>
<evidence type="ECO:0000259" key="4">
    <source>
        <dbReference type="PROSITE" id="PS51153"/>
    </source>
</evidence>
<accession>A0AAV7DWS7</accession>
<name>A0AAV7DWS7_ARIFI</name>
<evidence type="ECO:0000256" key="1">
    <source>
        <dbReference type="ARBA" id="ARBA00008894"/>
    </source>
</evidence>
<dbReference type="Gene3D" id="3.40.50.300">
    <property type="entry name" value="P-loop containing nucleotide triphosphate hydrolases"/>
    <property type="match status" value="1"/>
</dbReference>
<comment type="caution">
    <text evidence="5">The sequence shown here is derived from an EMBL/GenBank/DDBJ whole genome shotgun (WGS) entry which is preliminary data.</text>
</comment>
<dbReference type="InterPro" id="IPR008808">
    <property type="entry name" value="Powdery_mildew-R_dom"/>
</dbReference>
<dbReference type="PROSITE" id="PS51153">
    <property type="entry name" value="RPW8"/>
    <property type="match status" value="1"/>
</dbReference>
<dbReference type="GO" id="GO:0006952">
    <property type="term" value="P:defense response"/>
    <property type="evidence" value="ECO:0007669"/>
    <property type="project" value="UniProtKB-KW"/>
</dbReference>
<dbReference type="FunFam" id="1.10.8.430:FF:000003">
    <property type="entry name" value="Probable disease resistance protein At5g66910"/>
    <property type="match status" value="1"/>
</dbReference>
<dbReference type="InterPro" id="IPR042197">
    <property type="entry name" value="Apaf_helical"/>
</dbReference>
<dbReference type="InterPro" id="IPR002182">
    <property type="entry name" value="NB-ARC"/>
</dbReference>
<sequence>MKTGKQKVRAASSPLLLRRRQAEAVMFVADLFFAKEVSYDLLKELGKLCRRACFFEHKAASQLKMSLEQLLPIIQEIQDAGVELPEPRRAQLAELTDSLRHGAELVHSASRSSRWNVYSNLQLSKKLEKLQKGVSKFLNGPLQAHILADVHHIRAECGERFDRLEGFVRRFEQRVNGGQEQQRVAYLEELMKRVEEEKEGFGSGCLENGFRVGKEKVKEMLIWKGDLRVVGIHGIGGSGKTTLAKEICKDKQIKSFFNRIIFETVSQSPNVEHLKQKILEQIVGSRSPYEPVPQWRIRLEQRTRGPTLVVLDDVWSISQLEQLNFNIPECKILVVSRFRFPELIQCSHEVELLKEDEALSLFCQSAFQQDSIPVTANKKLVKQVFEECKGLPLALKVIGASLRGQPPLIWESAKNKLSKGEPISESHEVKLLERMAVSVDCLSSRVKECFLDLGSFLEDRKIPLGVLINMWVETHDLDEIDAFSVLFELSDKNLLTLVKDSRVGDIYCSYNEVSVTQHDILRDLALHMNNRESLPHRKRLIMPRRDSALPKDWLRNKDQPFNAQIVSIHTGEMKESNWFDMYFPNAEVLILNFVSNVYFLPPFIKNMPNLKVLVLLNYGNFTAVLHNLSVFSFLPNLKSLWLEGIKIPPLSRKTVPLPNVRKLSLVLCDLNESSNRSLGLLPVIFPHLSELTVDYSLDLKELPSSIFEVRTLESLSITNCHDLVQLPDQLGKLSSLQILRLYSCPSLTKLPQTIYGLKSLKYLDVSRCVNLRSLPEGIGELDSLEKIDMRECLLIMDLPLSALSLKSLGHVICDEEVAVFWTGAEKMLPELRIEVAEERFTLDWLVE</sequence>
<dbReference type="Pfam" id="PF05659">
    <property type="entry name" value="RPW8"/>
    <property type="match status" value="1"/>
</dbReference>
<reference evidence="5 6" key="1">
    <citation type="submission" date="2021-07" db="EMBL/GenBank/DDBJ databases">
        <title>The Aristolochia fimbriata genome: insights into angiosperm evolution, floral development and chemical biosynthesis.</title>
        <authorList>
            <person name="Jiao Y."/>
        </authorList>
    </citation>
    <scope>NUCLEOTIDE SEQUENCE [LARGE SCALE GENOMIC DNA]</scope>
    <source>
        <strain evidence="5">IBCAS-2021</strain>
        <tissue evidence="5">Leaf</tissue>
    </source>
</reference>
<dbReference type="Pfam" id="PF23598">
    <property type="entry name" value="LRR_14"/>
    <property type="match status" value="1"/>
</dbReference>
<evidence type="ECO:0000256" key="3">
    <source>
        <dbReference type="ARBA" id="ARBA00022821"/>
    </source>
</evidence>
<dbReference type="InterPro" id="IPR036388">
    <property type="entry name" value="WH-like_DNA-bd_sf"/>
</dbReference>
<dbReference type="Gene3D" id="1.10.10.10">
    <property type="entry name" value="Winged helix-like DNA-binding domain superfamily/Winged helix DNA-binding domain"/>
    <property type="match status" value="1"/>
</dbReference>
<proteinExistence type="inferred from homology"/>
<evidence type="ECO:0000313" key="5">
    <source>
        <dbReference type="EMBL" id="KAG9440729.1"/>
    </source>
</evidence>